<dbReference type="PANTHER" id="PTHR42801">
    <property type="entry name" value="THIOREDOXIN-DEPENDENT PEROXIDE REDUCTASE"/>
    <property type="match status" value="1"/>
</dbReference>
<evidence type="ECO:0000256" key="5">
    <source>
        <dbReference type="ARBA" id="ARBA00022862"/>
    </source>
</evidence>
<comment type="function">
    <text evidence="1">Thiol-specific peroxidase that catalyzes the reduction of hydrogen peroxide and organic hydroperoxides to water and alcohols, respectively. Plays a role in cell protection against oxidative stress by detoxifying peroxides and as sensor of hydrogen peroxide-mediated signaling events.</text>
</comment>
<dbReference type="InterPro" id="IPR024706">
    <property type="entry name" value="Peroxiredoxin_AhpC-typ"/>
</dbReference>
<dbReference type="EC" id="1.11.1.24" evidence="3"/>
<dbReference type="PANTHER" id="PTHR42801:SF4">
    <property type="entry name" value="AHPC_TSA FAMILY PROTEIN"/>
    <property type="match status" value="1"/>
</dbReference>
<evidence type="ECO:0000313" key="16">
    <source>
        <dbReference type="Proteomes" id="UP000175679"/>
    </source>
</evidence>
<keyword evidence="5" id="KW-0049">Antioxidant</keyword>
<comment type="subunit">
    <text evidence="2">Monomer.</text>
</comment>
<dbReference type="Pfam" id="PF00578">
    <property type="entry name" value="AhpC-TSA"/>
    <property type="match status" value="1"/>
</dbReference>
<keyword evidence="4" id="KW-0575">Peroxidase</keyword>
<comment type="catalytic activity">
    <reaction evidence="12">
        <text>a hydroperoxide + [thioredoxin]-dithiol = an alcohol + [thioredoxin]-disulfide + H2O</text>
        <dbReference type="Rhea" id="RHEA:62620"/>
        <dbReference type="Rhea" id="RHEA-COMP:10698"/>
        <dbReference type="Rhea" id="RHEA-COMP:10700"/>
        <dbReference type="ChEBI" id="CHEBI:15377"/>
        <dbReference type="ChEBI" id="CHEBI:29950"/>
        <dbReference type="ChEBI" id="CHEBI:30879"/>
        <dbReference type="ChEBI" id="CHEBI:35924"/>
        <dbReference type="ChEBI" id="CHEBI:50058"/>
        <dbReference type="EC" id="1.11.1.24"/>
    </reaction>
</comment>
<dbReference type="FunFam" id="3.40.30.10:FF:000007">
    <property type="entry name" value="Thioredoxin-dependent thiol peroxidase"/>
    <property type="match status" value="1"/>
</dbReference>
<dbReference type="InterPro" id="IPR013766">
    <property type="entry name" value="Thioredoxin_domain"/>
</dbReference>
<proteinExistence type="inferred from homology"/>
<dbReference type="InterPro" id="IPR000866">
    <property type="entry name" value="AhpC/TSA"/>
</dbReference>
<evidence type="ECO:0000256" key="3">
    <source>
        <dbReference type="ARBA" id="ARBA00013017"/>
    </source>
</evidence>
<evidence type="ECO:0000256" key="7">
    <source>
        <dbReference type="ARBA" id="ARBA00023157"/>
    </source>
</evidence>
<evidence type="ECO:0000256" key="10">
    <source>
        <dbReference type="ARBA" id="ARBA00038489"/>
    </source>
</evidence>
<feature type="active site" description="Cysteine sulfenic acid (-SOH) intermediate; for peroxidase activity" evidence="13">
    <location>
        <position position="46"/>
    </location>
</feature>
<gene>
    <name evidence="15" type="ORF">BIY23_03830</name>
</gene>
<evidence type="ECO:0000256" key="12">
    <source>
        <dbReference type="ARBA" id="ARBA00049091"/>
    </source>
</evidence>
<comment type="similarity">
    <text evidence="10">Belongs to the peroxiredoxin family. BCP/PrxQ subfamily.</text>
</comment>
<evidence type="ECO:0000256" key="8">
    <source>
        <dbReference type="ARBA" id="ARBA00023284"/>
    </source>
</evidence>
<dbReference type="EMBL" id="MJMG01000009">
    <property type="protein sequence ID" value="OEY86534.1"/>
    <property type="molecule type" value="Genomic_DNA"/>
</dbReference>
<keyword evidence="7" id="KW-1015">Disulfide bond</keyword>
<keyword evidence="16" id="KW-1185">Reference proteome</keyword>
<dbReference type="Proteomes" id="UP000175679">
    <property type="component" value="Unassembled WGS sequence"/>
</dbReference>
<reference evidence="15 16" key="1">
    <citation type="submission" date="2016-09" db="EMBL/GenBank/DDBJ databases">
        <title>Genomic evidence for plant-parasitic nematodes as the earliest Wolbachia hosts.</title>
        <authorList>
            <person name="Brown A.M."/>
            <person name="Wasala S.K."/>
            <person name="Howe D.K."/>
            <person name="Peetz A.B."/>
            <person name="Zasada I.A."/>
            <person name="Denver D.R."/>
        </authorList>
    </citation>
    <scope>NUCLEOTIDE SEQUENCE [LARGE SCALE GENOMIC DNA]</scope>
    <source>
        <strain evidence="16">wPpe</strain>
    </source>
</reference>
<keyword evidence="6" id="KW-0560">Oxidoreductase</keyword>
<evidence type="ECO:0000256" key="11">
    <source>
        <dbReference type="ARBA" id="ARBA00042639"/>
    </source>
</evidence>
<dbReference type="AlphaFoldDB" id="A0A1E7QJZ5"/>
<dbReference type="GO" id="GO:0008379">
    <property type="term" value="F:thioredoxin peroxidase activity"/>
    <property type="evidence" value="ECO:0007669"/>
    <property type="project" value="TreeGrafter"/>
</dbReference>
<dbReference type="OrthoDB" id="9812811at2"/>
<evidence type="ECO:0000259" key="14">
    <source>
        <dbReference type="PROSITE" id="PS51352"/>
    </source>
</evidence>
<dbReference type="InterPro" id="IPR036249">
    <property type="entry name" value="Thioredoxin-like_sf"/>
</dbReference>
<evidence type="ECO:0000256" key="2">
    <source>
        <dbReference type="ARBA" id="ARBA00011245"/>
    </source>
</evidence>
<dbReference type="NCBIfam" id="NF006960">
    <property type="entry name" value="PRK09437.1"/>
    <property type="match status" value="1"/>
</dbReference>
<organism evidence="15 16">
    <name type="scientific">Wolbachia pipientis</name>
    <dbReference type="NCBI Taxonomy" id="955"/>
    <lineage>
        <taxon>Bacteria</taxon>
        <taxon>Pseudomonadati</taxon>
        <taxon>Pseudomonadota</taxon>
        <taxon>Alphaproteobacteria</taxon>
        <taxon>Rickettsiales</taxon>
        <taxon>Anaplasmataceae</taxon>
        <taxon>Wolbachieae</taxon>
        <taxon>Wolbachia</taxon>
    </lineage>
</organism>
<protein>
    <recommendedName>
        <fullName evidence="3">thioredoxin-dependent peroxiredoxin</fullName>
        <ecNumber evidence="3">1.11.1.24</ecNumber>
    </recommendedName>
    <alternativeName>
        <fullName evidence="9">Thioredoxin peroxidase</fullName>
    </alternativeName>
    <alternativeName>
        <fullName evidence="11">Thioredoxin-dependent peroxiredoxin Bcp</fullName>
    </alternativeName>
</protein>
<dbReference type="Gene3D" id="3.40.30.10">
    <property type="entry name" value="Glutaredoxin"/>
    <property type="match status" value="1"/>
</dbReference>
<evidence type="ECO:0000256" key="13">
    <source>
        <dbReference type="PIRSR" id="PIRSR000239-1"/>
    </source>
</evidence>
<dbReference type="PROSITE" id="PS51352">
    <property type="entry name" value="THIOREDOXIN_2"/>
    <property type="match status" value="1"/>
</dbReference>
<evidence type="ECO:0000256" key="6">
    <source>
        <dbReference type="ARBA" id="ARBA00023002"/>
    </source>
</evidence>
<evidence type="ECO:0000256" key="9">
    <source>
        <dbReference type="ARBA" id="ARBA00032824"/>
    </source>
</evidence>
<dbReference type="GO" id="GO:0045454">
    <property type="term" value="P:cell redox homeostasis"/>
    <property type="evidence" value="ECO:0007669"/>
    <property type="project" value="TreeGrafter"/>
</dbReference>
<dbReference type="GO" id="GO:0034599">
    <property type="term" value="P:cellular response to oxidative stress"/>
    <property type="evidence" value="ECO:0007669"/>
    <property type="project" value="TreeGrafter"/>
</dbReference>
<dbReference type="CDD" id="cd03017">
    <property type="entry name" value="PRX_BCP"/>
    <property type="match status" value="1"/>
</dbReference>
<evidence type="ECO:0000256" key="4">
    <source>
        <dbReference type="ARBA" id="ARBA00022559"/>
    </source>
</evidence>
<keyword evidence="8" id="KW-0676">Redox-active center</keyword>
<evidence type="ECO:0000256" key="1">
    <source>
        <dbReference type="ARBA" id="ARBA00003330"/>
    </source>
</evidence>
<dbReference type="RefSeq" id="WP_070065275.1">
    <property type="nucleotide sequence ID" value="NZ_MJMG01000009.1"/>
</dbReference>
<comment type="caution">
    <text evidence="15">The sequence shown here is derived from an EMBL/GenBank/DDBJ whole genome shotgun (WGS) entry which is preliminary data.</text>
</comment>
<dbReference type="SUPFAM" id="SSF52833">
    <property type="entry name" value="Thioredoxin-like"/>
    <property type="match status" value="1"/>
</dbReference>
<evidence type="ECO:0000313" key="15">
    <source>
        <dbReference type="EMBL" id="OEY86534.1"/>
    </source>
</evidence>
<dbReference type="GO" id="GO:0005737">
    <property type="term" value="C:cytoplasm"/>
    <property type="evidence" value="ECO:0007669"/>
    <property type="project" value="TreeGrafter"/>
</dbReference>
<accession>A0A1E7QJZ5</accession>
<name>A0A1E7QJZ5_WOLPI</name>
<dbReference type="InterPro" id="IPR050924">
    <property type="entry name" value="Peroxiredoxin_BCP/PrxQ"/>
</dbReference>
<feature type="domain" description="Thioredoxin" evidence="14">
    <location>
        <begin position="3"/>
        <end position="156"/>
    </location>
</feature>
<sequence>MELMVGNSAPGFMLPADSGEYLSLNEFLHNKNIVLYFYPKDNTPGCTIEAKGFRDRINDFSMLDTVIIGVSQDNVQSHANFKAKHSLPFYLVSDENAEILKKYGVWVKKSIFGKKYWGIERATFLIDKKGIIIKIWRNVKVSGHVDEVLKTIQSVS</sequence>
<dbReference type="PIRSF" id="PIRSF000239">
    <property type="entry name" value="AHPC"/>
    <property type="match status" value="1"/>
</dbReference>